<dbReference type="InterPro" id="IPR050935">
    <property type="entry name" value="Bromo_chromatin_reader"/>
</dbReference>
<dbReference type="GO" id="GO:0006355">
    <property type="term" value="P:regulation of DNA-templated transcription"/>
    <property type="evidence" value="ECO:0007669"/>
    <property type="project" value="TreeGrafter"/>
</dbReference>
<evidence type="ECO:0000313" key="5">
    <source>
        <dbReference type="Proteomes" id="UP000078348"/>
    </source>
</evidence>
<evidence type="ECO:0000256" key="2">
    <source>
        <dbReference type="PROSITE-ProRule" id="PRU00035"/>
    </source>
</evidence>
<dbReference type="InterPro" id="IPR036427">
    <property type="entry name" value="Bromodomain-like_sf"/>
</dbReference>
<keyword evidence="1 2" id="KW-0103">Bromodomain</keyword>
<dbReference type="GO" id="GO:0005634">
    <property type="term" value="C:nucleus"/>
    <property type="evidence" value="ECO:0007669"/>
    <property type="project" value="TreeGrafter"/>
</dbReference>
<evidence type="ECO:0000256" key="1">
    <source>
        <dbReference type="ARBA" id="ARBA00023117"/>
    </source>
</evidence>
<name>A0A196SEG2_BLAHN</name>
<gene>
    <name evidence="4" type="ORF">AV274_3617</name>
</gene>
<dbReference type="OrthoDB" id="21449at2759"/>
<dbReference type="GO" id="GO:0000785">
    <property type="term" value="C:chromatin"/>
    <property type="evidence" value="ECO:0007669"/>
    <property type="project" value="TreeGrafter"/>
</dbReference>
<dbReference type="STRING" id="478820.A0A196SEG2"/>
<dbReference type="PROSITE" id="PS50014">
    <property type="entry name" value="BROMODOMAIN_2"/>
    <property type="match status" value="1"/>
</dbReference>
<accession>A0A196SEG2</accession>
<comment type="caution">
    <text evidence="4">The sequence shown here is derived from an EMBL/GenBank/DDBJ whole genome shotgun (WGS) entry which is preliminary data.</text>
</comment>
<dbReference type="Pfam" id="PF00439">
    <property type="entry name" value="Bromodomain"/>
    <property type="match status" value="1"/>
</dbReference>
<proteinExistence type="predicted"/>
<organism evidence="4 5">
    <name type="scientific">Blastocystis sp. subtype 1 (strain ATCC 50177 / NandII)</name>
    <dbReference type="NCBI Taxonomy" id="478820"/>
    <lineage>
        <taxon>Eukaryota</taxon>
        <taxon>Sar</taxon>
        <taxon>Stramenopiles</taxon>
        <taxon>Bigyra</taxon>
        <taxon>Opalozoa</taxon>
        <taxon>Opalinata</taxon>
        <taxon>Blastocystidae</taxon>
        <taxon>Blastocystis</taxon>
    </lineage>
</organism>
<dbReference type="PANTHER" id="PTHR22880">
    <property type="entry name" value="FALZ-RELATED BROMODOMAIN-CONTAINING PROTEINS"/>
    <property type="match status" value="1"/>
</dbReference>
<dbReference type="SUPFAM" id="SSF47370">
    <property type="entry name" value="Bromodomain"/>
    <property type="match status" value="1"/>
</dbReference>
<keyword evidence="5" id="KW-1185">Reference proteome</keyword>
<dbReference type="Proteomes" id="UP000078348">
    <property type="component" value="Unassembled WGS sequence"/>
</dbReference>
<evidence type="ECO:0000259" key="3">
    <source>
        <dbReference type="PROSITE" id="PS50014"/>
    </source>
</evidence>
<sequence length="291" mass="33163">MAVLPVDSSPLFFQKLRELIAQLDKEGFAQPFHEPVDWKAMGLPDYPKVVLYPMDLSTMLKKLDTKQYSSIQEVFYDMFAIRKACITYNGEKAAITNMVGQLYQRFQAGVDDIFEQYYKANAYSRVFLMNARETVNRVKQKVSDVLSTMDPSSLFPLFSWLNTVCVEGITKNDETITFDLNSLKARDFDKLVRYLNLSDLIDVPALAYTLYGTNSPYNYCEEYNSVISSVKMVDGILKVDASNNVDLSEPVEDLLRKPVVIDFAKMNRCGEELDDIIDSLKVKGDSLVVEF</sequence>
<protein>
    <submittedName>
        <fullName evidence="4">Glycerophosphocholine phosphodiesterase GPCPD1</fullName>
    </submittedName>
</protein>
<dbReference type="InterPro" id="IPR001487">
    <property type="entry name" value="Bromodomain"/>
</dbReference>
<dbReference type="EMBL" id="LXWW01000219">
    <property type="protein sequence ID" value="OAO14706.1"/>
    <property type="molecule type" value="Genomic_DNA"/>
</dbReference>
<dbReference type="AlphaFoldDB" id="A0A196SEG2"/>
<dbReference type="GO" id="GO:0006338">
    <property type="term" value="P:chromatin remodeling"/>
    <property type="evidence" value="ECO:0007669"/>
    <property type="project" value="TreeGrafter"/>
</dbReference>
<dbReference type="PRINTS" id="PR00503">
    <property type="entry name" value="BROMODOMAIN"/>
</dbReference>
<feature type="domain" description="Bromo" evidence="3">
    <location>
        <begin position="24"/>
        <end position="96"/>
    </location>
</feature>
<dbReference type="PANTHER" id="PTHR22880:SF225">
    <property type="entry name" value="BROMODOMAIN-CONTAINING PROTEIN BET-1-RELATED"/>
    <property type="match status" value="1"/>
</dbReference>
<reference evidence="4 5" key="1">
    <citation type="submission" date="2016-05" db="EMBL/GenBank/DDBJ databases">
        <title>Nuclear genome of Blastocystis sp. subtype 1 NandII.</title>
        <authorList>
            <person name="Gentekaki E."/>
            <person name="Curtis B."/>
            <person name="Stairs C."/>
            <person name="Eme L."/>
            <person name="Herman E."/>
            <person name="Klimes V."/>
            <person name="Arias M.C."/>
            <person name="Elias M."/>
            <person name="Hilliou F."/>
            <person name="Klute M."/>
            <person name="Malik S.-B."/>
            <person name="Pightling A."/>
            <person name="Rachubinski R."/>
            <person name="Salas D."/>
            <person name="Schlacht A."/>
            <person name="Suga H."/>
            <person name="Archibald J."/>
            <person name="Ball S.G."/>
            <person name="Clark G."/>
            <person name="Dacks J."/>
            <person name="Van Der Giezen M."/>
            <person name="Tsaousis A."/>
            <person name="Roger A."/>
        </authorList>
    </citation>
    <scope>NUCLEOTIDE SEQUENCE [LARGE SCALE GENOMIC DNA]</scope>
    <source>
        <strain evidence="5">ATCC 50177 / NandII</strain>
    </source>
</reference>
<evidence type="ECO:0000313" key="4">
    <source>
        <dbReference type="EMBL" id="OAO14706.1"/>
    </source>
</evidence>
<dbReference type="Gene3D" id="1.20.920.10">
    <property type="entry name" value="Bromodomain-like"/>
    <property type="match status" value="1"/>
</dbReference>
<dbReference type="SMART" id="SM00297">
    <property type="entry name" value="BROMO"/>
    <property type="match status" value="1"/>
</dbReference>